<dbReference type="InterPro" id="IPR011684">
    <property type="entry name" value="NAB"/>
</dbReference>
<evidence type="ECO:0000313" key="6">
    <source>
        <dbReference type="Proteomes" id="UP001642260"/>
    </source>
</evidence>
<feature type="region of interest" description="Disordered" evidence="3">
    <location>
        <begin position="112"/>
        <end position="137"/>
    </location>
</feature>
<dbReference type="InterPro" id="IPR056888">
    <property type="entry name" value="NET2A-D/KIP1-like_dom"/>
</dbReference>
<feature type="coiled-coil region" evidence="2">
    <location>
        <begin position="325"/>
        <end position="411"/>
    </location>
</feature>
<dbReference type="EMBL" id="CAKOAT010000001">
    <property type="protein sequence ID" value="CAH8281986.1"/>
    <property type="molecule type" value="Genomic_DNA"/>
</dbReference>
<dbReference type="AlphaFoldDB" id="A0ABC8IM01"/>
<comment type="caution">
    <text evidence="5">The sequence shown here is derived from an EMBL/GenBank/DDBJ whole genome shotgun (WGS) entry which is preliminary data.</text>
</comment>
<reference evidence="5 6" key="1">
    <citation type="submission" date="2022-03" db="EMBL/GenBank/DDBJ databases">
        <authorList>
            <person name="Macdonald S."/>
            <person name="Ahmed S."/>
            <person name="Newling K."/>
        </authorList>
    </citation>
    <scope>NUCLEOTIDE SEQUENCE [LARGE SCALE GENOMIC DNA]</scope>
</reference>
<feature type="domain" description="NAB" evidence="4">
    <location>
        <begin position="10"/>
        <end position="90"/>
    </location>
</feature>
<dbReference type="Pfam" id="PF24918">
    <property type="entry name" value="NET2A_C"/>
    <property type="match status" value="1"/>
</dbReference>
<evidence type="ECO:0000256" key="2">
    <source>
        <dbReference type="SAM" id="Coils"/>
    </source>
</evidence>
<dbReference type="InterPro" id="IPR056889">
    <property type="entry name" value="NET2A-D/KIP1-like_C"/>
</dbReference>
<dbReference type="Gene3D" id="1.20.5.1700">
    <property type="match status" value="1"/>
</dbReference>
<protein>
    <recommendedName>
        <fullName evidence="4">NAB domain-containing protein</fullName>
    </recommendedName>
</protein>
<evidence type="ECO:0000256" key="3">
    <source>
        <dbReference type="SAM" id="MobiDB-lite"/>
    </source>
</evidence>
<sequence length="875" mass="99944">MLRRAASNAYSWWWASHVRTKQSKWLDENLQDIEEKVQYALKLLEDEGDSFAKRAEMYYKRRPELISFVEEAFKAYRALAERYDHISKELQNANTTIASVFPDQVPEFAMNEDDESALPSSPRNRKPNKNVPKVPEFPIKDPEAATKMFNSRKGNNNKGNNDVVVNKSGLSKTEAVEEIDKLQKEILVLQTEKEFVKSSYENALAKYWEIENRIMEIQGKVCGLQDEFDEGAVVIEDEEAQVLMSAAALKSCEEKLDEMREKHEENVKETEIARQEISKSKEEIDKHSDDETRTQRSGEVEKEEVKEKVNEDEVVVDSSSSCLTITDVADNIDELVNDVMNLENLFSSQAALIQRLREEIDDLKAQIEALKENNNNSSQSGEDTADMKKRLREMEEKLNGINGIHKGVEEQSHNIEIHLTRAHIKLTFLSNKLKGLNQGEDGSKDTNVPIQNATSLSDTTLSEKLTSLKQEGEEESKATNVPIQDARSLIDAKILEEKLDDSVVSEDVKPSSEVVIAEKEIKESEVLLSPKTGIEAEDKEFLQKILAHGIEGREKHLLTEYTKVLRSYKEVKKMLDETETRLKSENTIKDEQLRVLNQKLNLLLLQGKTDDKQKTTAKEQKQQREQLFMLIYKEDNAINAITGQNQMLSPKEQLFEARVDALLSENLNLLVRFSNSFGQIQQFDTGIKDLHAELMKIVDQKNQDKPSLRSNVRPIYKHLNEIRTELTIWLEKSLMLKEEINSRASTLNNIQNGITEALKTDSEDPEKKFTIYQGAKFEGEVSNMQKENNRIAEELQTGLDQVLKLQKEADKTLGKLSEEFSLSESKNRSSSRSTQDGKSSIPLRSFIFDAKPKKQRLSLFSCIQPSMSKKMRPDS</sequence>
<feature type="region of interest" description="Disordered" evidence="3">
    <location>
        <begin position="262"/>
        <end position="313"/>
    </location>
</feature>
<evidence type="ECO:0000313" key="5">
    <source>
        <dbReference type="EMBL" id="CAH8281986.1"/>
    </source>
</evidence>
<proteinExistence type="predicted"/>
<dbReference type="PROSITE" id="PS51774">
    <property type="entry name" value="NAB"/>
    <property type="match status" value="1"/>
</dbReference>
<feature type="region of interest" description="Disordered" evidence="3">
    <location>
        <begin position="819"/>
        <end position="843"/>
    </location>
</feature>
<evidence type="ECO:0000259" key="4">
    <source>
        <dbReference type="PROSITE" id="PS51774"/>
    </source>
</evidence>
<organism evidence="5 6">
    <name type="scientific">Eruca vesicaria subsp. sativa</name>
    <name type="common">Garden rocket</name>
    <name type="synonym">Eruca sativa</name>
    <dbReference type="NCBI Taxonomy" id="29727"/>
    <lineage>
        <taxon>Eukaryota</taxon>
        <taxon>Viridiplantae</taxon>
        <taxon>Streptophyta</taxon>
        <taxon>Embryophyta</taxon>
        <taxon>Tracheophyta</taxon>
        <taxon>Spermatophyta</taxon>
        <taxon>Magnoliopsida</taxon>
        <taxon>eudicotyledons</taxon>
        <taxon>Gunneridae</taxon>
        <taxon>Pentapetalae</taxon>
        <taxon>rosids</taxon>
        <taxon>malvids</taxon>
        <taxon>Brassicales</taxon>
        <taxon>Brassicaceae</taxon>
        <taxon>Brassiceae</taxon>
        <taxon>Eruca</taxon>
    </lineage>
</organism>
<dbReference type="Pfam" id="PF07765">
    <property type="entry name" value="KIP1"/>
    <property type="match status" value="1"/>
</dbReference>
<dbReference type="PANTHER" id="PTHR31631:SF8">
    <property type="entry name" value="PROTEIN NETWORKED 2C"/>
    <property type="match status" value="1"/>
</dbReference>
<feature type="compositionally biased region" description="Basic and acidic residues" evidence="3">
    <location>
        <begin position="262"/>
        <end position="311"/>
    </location>
</feature>
<keyword evidence="1 2" id="KW-0175">Coiled coil</keyword>
<keyword evidence="6" id="KW-1185">Reference proteome</keyword>
<dbReference type="PANTHER" id="PTHR31631">
    <property type="entry name" value="PROTEIN NETWORKED 2D"/>
    <property type="match status" value="1"/>
</dbReference>
<gene>
    <name evidence="5" type="ORF">ERUC_LOCUS244</name>
</gene>
<evidence type="ECO:0000256" key="1">
    <source>
        <dbReference type="ARBA" id="ARBA00023054"/>
    </source>
</evidence>
<accession>A0ABC8IM01</accession>
<dbReference type="Pfam" id="PF25014">
    <property type="entry name" value="NET2A"/>
    <property type="match status" value="1"/>
</dbReference>
<name>A0ABC8IM01_ERUVS</name>
<feature type="coiled-coil region" evidence="2">
    <location>
        <begin position="172"/>
        <end position="199"/>
    </location>
</feature>
<dbReference type="Proteomes" id="UP001642260">
    <property type="component" value="Unassembled WGS sequence"/>
</dbReference>
<feature type="compositionally biased region" description="Low complexity" evidence="3">
    <location>
        <begin position="819"/>
        <end position="833"/>
    </location>
</feature>